<organism evidence="5 6">
    <name type="scientific">Paragonimus heterotremus</name>
    <dbReference type="NCBI Taxonomy" id="100268"/>
    <lineage>
        <taxon>Eukaryota</taxon>
        <taxon>Metazoa</taxon>
        <taxon>Spiralia</taxon>
        <taxon>Lophotrochozoa</taxon>
        <taxon>Platyhelminthes</taxon>
        <taxon>Trematoda</taxon>
        <taxon>Digenea</taxon>
        <taxon>Plagiorchiida</taxon>
        <taxon>Troglotremata</taxon>
        <taxon>Troglotrematidae</taxon>
        <taxon>Paragonimus</taxon>
    </lineage>
</organism>
<dbReference type="InterPro" id="IPR052603">
    <property type="entry name" value="EFCB6"/>
</dbReference>
<dbReference type="EMBL" id="LUCH01000415">
    <property type="protein sequence ID" value="KAF5405205.1"/>
    <property type="molecule type" value="Genomic_DNA"/>
</dbReference>
<keyword evidence="1" id="KW-0597">Phosphoprotein</keyword>
<dbReference type="InterPro" id="IPR011992">
    <property type="entry name" value="EF-hand-dom_pair"/>
</dbReference>
<sequence>MKRLHRPAPAELEYWLLRRFRRGCRRMRKVIESRRIRTECEGKHAMLLGCGWISAELFAETLKILELPILELKQVPAFFKRYGLQANVHGLWPHRELLRRFQNRSEVGVAHQLLTDTILEKKNMVSSENKYNQTDDNLFKLEHQMVVRFHQEFLKLLTNLRKTLKLNYSKRLMKIVIFFRNSDPERQGHISQEGFRSTLKKDYNICYTKEEFDELINNLPLDHAGNLRYGEFMRQFDSTSSSLKTLFDDDQTLHALTAGPVQKSPLLHGPLDETKNSICARCKQSEATQRAQTDDEQKAVVSTSTKYRTYDQLYQLVREQLQEKTNLVQKKFQDIDEFNSGRMTQDQLFQLLQSLELQPQLTRFEVRELWPHLFVDSKETLSFQEFLRHFLYKKSEASFPNAKIAPPRIGDSDLMPNSNRLNGVTCLLKDSLRSKMELLFEQLLREFISVDIHRTGYASRNQLVDIVTELCLPLNEDELNDICKKFDLRGDGTISYVALLGPFARKRERAIWNKRRDRSCENTYEYKIPQFLCDLQTKKHRLSPVFKLSQLGWNQIRRTMQHADTTKNGRLDASVFRDLFHEGTGVRLTDEQIYQLLTAVDPSLSGTLPYVRLLEEAQNHANPPTNVSK</sequence>
<evidence type="ECO:0000313" key="5">
    <source>
        <dbReference type="EMBL" id="KAF5405205.1"/>
    </source>
</evidence>
<evidence type="ECO:0000259" key="4">
    <source>
        <dbReference type="Pfam" id="PF08976"/>
    </source>
</evidence>
<comment type="caution">
    <text evidence="5">The sequence shown here is derived from an EMBL/GenBank/DDBJ whole genome shotgun (WGS) entry which is preliminary data.</text>
</comment>
<dbReference type="SUPFAM" id="SSF47473">
    <property type="entry name" value="EF-hand"/>
    <property type="match status" value="3"/>
</dbReference>
<dbReference type="PANTHER" id="PTHR20875">
    <property type="entry name" value="EF-HAND CALCIUM-BINDING DOMAIN-CONTAINING PROTEIN 6-RELATED"/>
    <property type="match status" value="1"/>
</dbReference>
<dbReference type="Pfam" id="PF08976">
    <property type="entry name" value="EF-hand_11"/>
    <property type="match status" value="1"/>
</dbReference>
<evidence type="ECO:0000256" key="2">
    <source>
        <dbReference type="ARBA" id="ARBA00022737"/>
    </source>
</evidence>
<evidence type="ECO:0000256" key="1">
    <source>
        <dbReference type="ARBA" id="ARBA00022553"/>
    </source>
</evidence>
<keyword evidence="6" id="KW-1185">Reference proteome</keyword>
<proteinExistence type="predicted"/>
<reference evidence="5" key="1">
    <citation type="submission" date="2019-05" db="EMBL/GenBank/DDBJ databases">
        <title>Annotation for the trematode Paragonimus heterotremus.</title>
        <authorList>
            <person name="Choi Y.-J."/>
        </authorList>
    </citation>
    <scope>NUCLEOTIDE SEQUENCE</scope>
    <source>
        <strain evidence="5">LC</strain>
    </source>
</reference>
<dbReference type="AlphaFoldDB" id="A0A8J4WUP1"/>
<evidence type="ECO:0000256" key="3">
    <source>
        <dbReference type="ARBA" id="ARBA00022837"/>
    </source>
</evidence>
<evidence type="ECO:0000313" key="6">
    <source>
        <dbReference type="Proteomes" id="UP000748531"/>
    </source>
</evidence>
<dbReference type="OrthoDB" id="26525at2759"/>
<dbReference type="Proteomes" id="UP000748531">
    <property type="component" value="Unassembled WGS sequence"/>
</dbReference>
<keyword evidence="2" id="KW-0677">Repeat</keyword>
<keyword evidence="3" id="KW-0106">Calcium</keyword>
<gene>
    <name evidence="5" type="ORF">PHET_01434</name>
</gene>
<protein>
    <recommendedName>
        <fullName evidence="4">DJBP EF-hand domain-containing protein</fullName>
    </recommendedName>
</protein>
<name>A0A8J4WUP1_9TREM</name>
<accession>A0A8J4WUP1</accession>
<dbReference type="InterPro" id="IPR015070">
    <property type="entry name" value="EF_hand_DJBP"/>
</dbReference>
<dbReference type="PANTHER" id="PTHR20875:SF5">
    <property type="entry name" value="EF-HAND DOMAIN-CONTAINING PROTEIN"/>
    <property type="match status" value="1"/>
</dbReference>
<feature type="domain" description="DJBP EF-hand" evidence="4">
    <location>
        <begin position="173"/>
        <end position="240"/>
    </location>
</feature>
<dbReference type="Gene3D" id="1.10.238.10">
    <property type="entry name" value="EF-hand"/>
    <property type="match status" value="4"/>
</dbReference>